<sequence>MKTLFIAFFAALTLSWSNNCEQLQKVRTFFQDGVDKEQLEEMIVICEKSNCSDVIPYHAAAIMKKAEFVWSPMQKLSNFKKGKKMLENFITKHPNHVEARYIRWLTQNKAPKFLGYYNNLDEDDLFIQKNLAKSNINTDYQNIMLKHIKKIKNE</sequence>
<dbReference type="OrthoDB" id="663842at2"/>
<evidence type="ECO:0000313" key="1">
    <source>
        <dbReference type="EMBL" id="ANW96426.1"/>
    </source>
</evidence>
<dbReference type="AlphaFoldDB" id="A0A1B1Y6M8"/>
<gene>
    <name evidence="1" type="ORF">AXE80_09105</name>
</gene>
<dbReference type="EMBL" id="CP014224">
    <property type="protein sequence ID" value="ANW96426.1"/>
    <property type="molecule type" value="Genomic_DNA"/>
</dbReference>
<reference evidence="1 2" key="1">
    <citation type="submission" date="2016-02" db="EMBL/GenBank/DDBJ databases">
        <authorList>
            <person name="Wen L."/>
            <person name="He K."/>
            <person name="Yang H."/>
        </authorList>
    </citation>
    <scope>NUCLEOTIDE SEQUENCE [LARGE SCALE GENOMIC DNA]</scope>
    <source>
        <strain evidence="1 2">CZ1127</strain>
    </source>
</reference>
<dbReference type="RefSeq" id="WP_068826528.1">
    <property type="nucleotide sequence ID" value="NZ_CP014224.1"/>
</dbReference>
<dbReference type="Proteomes" id="UP000092967">
    <property type="component" value="Chromosome"/>
</dbReference>
<evidence type="ECO:0000313" key="2">
    <source>
        <dbReference type="Proteomes" id="UP000092967"/>
    </source>
</evidence>
<dbReference type="KEGG" id="wfu:AXE80_09105"/>
<protein>
    <submittedName>
        <fullName evidence="1">Uncharacterized protein</fullName>
    </submittedName>
</protein>
<dbReference type="STRING" id="1790137.AXE80_09105"/>
<organism evidence="1 2">
    <name type="scientific">Wenyingzhuangia fucanilytica</name>
    <dbReference type="NCBI Taxonomy" id="1790137"/>
    <lineage>
        <taxon>Bacteria</taxon>
        <taxon>Pseudomonadati</taxon>
        <taxon>Bacteroidota</taxon>
        <taxon>Flavobacteriia</taxon>
        <taxon>Flavobacteriales</taxon>
        <taxon>Flavobacteriaceae</taxon>
        <taxon>Wenyingzhuangia</taxon>
    </lineage>
</organism>
<keyword evidence="2" id="KW-1185">Reference proteome</keyword>
<name>A0A1B1Y6M8_9FLAO</name>
<accession>A0A1B1Y6M8</accession>
<proteinExistence type="predicted"/>